<gene>
    <name evidence="2" type="ORF">LSTR_LSTR014735</name>
</gene>
<reference evidence="2 3" key="1">
    <citation type="journal article" date="2017" name="Gigascience">
        <title>Genome sequence of the small brown planthopper, Laodelphax striatellus.</title>
        <authorList>
            <person name="Zhu J."/>
            <person name="Jiang F."/>
            <person name="Wang X."/>
            <person name="Yang P."/>
            <person name="Bao Y."/>
            <person name="Zhao W."/>
            <person name="Wang W."/>
            <person name="Lu H."/>
            <person name="Wang Q."/>
            <person name="Cui N."/>
            <person name="Li J."/>
            <person name="Chen X."/>
            <person name="Luo L."/>
            <person name="Yu J."/>
            <person name="Kang L."/>
            <person name="Cui F."/>
        </authorList>
    </citation>
    <scope>NUCLEOTIDE SEQUENCE [LARGE SCALE GENOMIC DNA]</scope>
    <source>
        <strain evidence="2">Lst14</strain>
    </source>
</reference>
<proteinExistence type="predicted"/>
<feature type="region of interest" description="Disordered" evidence="1">
    <location>
        <begin position="73"/>
        <end position="134"/>
    </location>
</feature>
<dbReference type="OrthoDB" id="10686074at2759"/>
<evidence type="ECO:0000256" key="1">
    <source>
        <dbReference type="SAM" id="MobiDB-lite"/>
    </source>
</evidence>
<dbReference type="SMR" id="A0A482WR59"/>
<feature type="region of interest" description="Disordered" evidence="1">
    <location>
        <begin position="280"/>
        <end position="322"/>
    </location>
</feature>
<evidence type="ECO:0000313" key="3">
    <source>
        <dbReference type="Proteomes" id="UP000291343"/>
    </source>
</evidence>
<feature type="region of interest" description="Disordered" evidence="1">
    <location>
        <begin position="16"/>
        <end position="46"/>
    </location>
</feature>
<dbReference type="Proteomes" id="UP000291343">
    <property type="component" value="Unassembled WGS sequence"/>
</dbReference>
<accession>A0A482WR59</accession>
<feature type="compositionally biased region" description="Acidic residues" evidence="1">
    <location>
        <begin position="78"/>
        <end position="95"/>
    </location>
</feature>
<keyword evidence="3" id="KW-1185">Reference proteome</keyword>
<sequence>MDAAIADLRDLVWKHFGTGTTEKSNKKERKEEMEREIERKQQEEMLKKLTEEMERVIEEEKLRKQQEEMLKKLKEEIEKEQEEDSKEDQNDDDEDVSHYDSEKDYLNPLDIFPGVGSDESGLVEEDLPNVPFENSPYPANRSVYEPEYHIPGYPTGLTDVHEPDSPKEIYEVPIHPVYPTGLTYDDFLSHDASENFYEDPKHPGYPTDPTDVYERDSSNVITEPHNLDSLEKSFTDPTHPLYPFHGLINEPEPYPGHTPSGGQKYPLEETFPESGREINTMEETPGLHSGPSHNQEPGPVDNGPGHHPPGFFYSPKPPGDPHLELMESQLKNKTKAQMKRILLDRHNAQPLYRQKMYLYDVDH</sequence>
<feature type="compositionally biased region" description="Basic and acidic residues" evidence="1">
    <location>
        <begin position="23"/>
        <end position="46"/>
    </location>
</feature>
<dbReference type="InParanoid" id="A0A482WR59"/>
<dbReference type="EMBL" id="QKKF02027765">
    <property type="protein sequence ID" value="RZF35671.1"/>
    <property type="molecule type" value="Genomic_DNA"/>
</dbReference>
<evidence type="ECO:0000313" key="2">
    <source>
        <dbReference type="EMBL" id="RZF35671.1"/>
    </source>
</evidence>
<organism evidence="2 3">
    <name type="scientific">Laodelphax striatellus</name>
    <name type="common">Small brown planthopper</name>
    <name type="synonym">Delphax striatella</name>
    <dbReference type="NCBI Taxonomy" id="195883"/>
    <lineage>
        <taxon>Eukaryota</taxon>
        <taxon>Metazoa</taxon>
        <taxon>Ecdysozoa</taxon>
        <taxon>Arthropoda</taxon>
        <taxon>Hexapoda</taxon>
        <taxon>Insecta</taxon>
        <taxon>Pterygota</taxon>
        <taxon>Neoptera</taxon>
        <taxon>Paraneoptera</taxon>
        <taxon>Hemiptera</taxon>
        <taxon>Auchenorrhyncha</taxon>
        <taxon>Fulgoroidea</taxon>
        <taxon>Delphacidae</taxon>
        <taxon>Criomorphinae</taxon>
        <taxon>Laodelphax</taxon>
    </lineage>
</organism>
<feature type="compositionally biased region" description="Basic and acidic residues" evidence="1">
    <location>
        <begin position="96"/>
        <end position="105"/>
    </location>
</feature>
<comment type="caution">
    <text evidence="2">The sequence shown here is derived from an EMBL/GenBank/DDBJ whole genome shotgun (WGS) entry which is preliminary data.</text>
</comment>
<dbReference type="AlphaFoldDB" id="A0A482WR59"/>
<name>A0A482WR59_LAOST</name>
<protein>
    <submittedName>
        <fullName evidence="2">Uncharacterized protein</fullName>
    </submittedName>
</protein>